<dbReference type="OrthoDB" id="1450439at2"/>
<protein>
    <submittedName>
        <fullName evidence="5">Glycosyl transferase</fullName>
    </submittedName>
</protein>
<dbReference type="CDD" id="cd03801">
    <property type="entry name" value="GT4_PimA-like"/>
    <property type="match status" value="1"/>
</dbReference>
<evidence type="ECO:0000256" key="1">
    <source>
        <dbReference type="ARBA" id="ARBA00022676"/>
    </source>
</evidence>
<dbReference type="InterPro" id="IPR001296">
    <property type="entry name" value="Glyco_trans_1"/>
</dbReference>
<feature type="domain" description="Glycosyl transferase family 1" evidence="3">
    <location>
        <begin position="205"/>
        <end position="373"/>
    </location>
</feature>
<dbReference type="KEGG" id="prn:BW723_09990"/>
<dbReference type="Pfam" id="PF13439">
    <property type="entry name" value="Glyco_transf_4"/>
    <property type="match status" value="1"/>
</dbReference>
<keyword evidence="1" id="KW-0328">Glycosyltransferase</keyword>
<gene>
    <name evidence="5" type="ORF">LPB301_03840</name>
</gene>
<sequence length="397" mass="46086">MKIGMILDEEFPPDPRVENEAIALINAGHTVFLFCLSYNDRQASSESINKIQVKRYLSTQFIYKLSALAYTVPLYKLMLKDKIKHFLQENKIDAIHIHDLRIADTVFSANQKLKLPTILDLHENRPEIMKFYPHLTKFPGKFLISPKKWKKNEEKFIKKADKVIVVTQESKKEIIKRVQINADKIIDVPNTVRKDFFKKHSTFPDILNRYQNHFVLLYIGDTGLRRGLQTAIKSLVFLSDEIPNIKLVVVGKNSTDAILKQLAKDLKVEKYVDFLGWKDPKYFSSYILSSAVCISPLHRNLHHDTTYANKIFQYMSFGKPLLVSDATAQQNLTENYKSGLVHKAEDVNDFADKTIQLYKNEALRNKFGENGKDFVRNKFSWEQTSKKLIHLYDNLLN</sequence>
<dbReference type="SUPFAM" id="SSF53756">
    <property type="entry name" value="UDP-Glycosyltransferase/glycogen phosphorylase"/>
    <property type="match status" value="1"/>
</dbReference>
<accession>A0A1B8U5N7</accession>
<evidence type="ECO:0000259" key="3">
    <source>
        <dbReference type="Pfam" id="PF00534"/>
    </source>
</evidence>
<evidence type="ECO:0000313" key="6">
    <source>
        <dbReference type="Proteomes" id="UP000092612"/>
    </source>
</evidence>
<dbReference type="STRING" id="996801.BW723_09990"/>
<keyword evidence="2 5" id="KW-0808">Transferase</keyword>
<name>A0A1B8U5N7_9FLAO</name>
<keyword evidence="6" id="KW-1185">Reference proteome</keyword>
<dbReference type="InterPro" id="IPR028098">
    <property type="entry name" value="Glyco_trans_4-like_N"/>
</dbReference>
<dbReference type="AlphaFoldDB" id="A0A1B8U5N7"/>
<dbReference type="Proteomes" id="UP000092612">
    <property type="component" value="Unassembled WGS sequence"/>
</dbReference>
<comment type="caution">
    <text evidence="5">The sequence shown here is derived from an EMBL/GenBank/DDBJ whole genome shotgun (WGS) entry which is preliminary data.</text>
</comment>
<dbReference type="PANTHER" id="PTHR12526">
    <property type="entry name" value="GLYCOSYLTRANSFERASE"/>
    <property type="match status" value="1"/>
</dbReference>
<evidence type="ECO:0000256" key="2">
    <source>
        <dbReference type="ARBA" id="ARBA00022679"/>
    </source>
</evidence>
<dbReference type="PANTHER" id="PTHR12526:SF629">
    <property type="entry name" value="TEICHURONIC ACID BIOSYNTHESIS GLYCOSYLTRANSFERASE TUAH-RELATED"/>
    <property type="match status" value="1"/>
</dbReference>
<dbReference type="Gene3D" id="3.40.50.2000">
    <property type="entry name" value="Glycogen Phosphorylase B"/>
    <property type="match status" value="2"/>
</dbReference>
<dbReference type="Pfam" id="PF00534">
    <property type="entry name" value="Glycos_transf_1"/>
    <property type="match status" value="1"/>
</dbReference>
<feature type="domain" description="Glycosyltransferase subfamily 4-like N-terminal" evidence="4">
    <location>
        <begin position="17"/>
        <end position="192"/>
    </location>
</feature>
<organism evidence="5 6">
    <name type="scientific">Polaribacter reichenbachii</name>
    <dbReference type="NCBI Taxonomy" id="996801"/>
    <lineage>
        <taxon>Bacteria</taxon>
        <taxon>Pseudomonadati</taxon>
        <taxon>Bacteroidota</taxon>
        <taxon>Flavobacteriia</taxon>
        <taxon>Flavobacteriales</taxon>
        <taxon>Flavobacteriaceae</taxon>
    </lineage>
</organism>
<reference evidence="6" key="1">
    <citation type="submission" date="2016-02" db="EMBL/GenBank/DDBJ databases">
        <title>Paenibacillus sp. LPB0068, isolated from Crassostrea gigas.</title>
        <authorList>
            <person name="Shin S.-K."/>
            <person name="Yi H."/>
        </authorList>
    </citation>
    <scope>NUCLEOTIDE SEQUENCE [LARGE SCALE GENOMIC DNA]</scope>
    <source>
        <strain evidence="6">KCTC 23969</strain>
    </source>
</reference>
<dbReference type="RefSeq" id="WP_068357772.1">
    <property type="nucleotide sequence ID" value="NZ_CP019337.1"/>
</dbReference>
<dbReference type="GO" id="GO:0016757">
    <property type="term" value="F:glycosyltransferase activity"/>
    <property type="evidence" value="ECO:0007669"/>
    <property type="project" value="UniProtKB-KW"/>
</dbReference>
<evidence type="ECO:0000259" key="4">
    <source>
        <dbReference type="Pfam" id="PF13439"/>
    </source>
</evidence>
<proteinExistence type="predicted"/>
<dbReference type="EMBL" id="LSFL01000007">
    <property type="protein sequence ID" value="OBY67155.1"/>
    <property type="molecule type" value="Genomic_DNA"/>
</dbReference>
<evidence type="ECO:0000313" key="5">
    <source>
        <dbReference type="EMBL" id="OBY67155.1"/>
    </source>
</evidence>